<protein>
    <recommendedName>
        <fullName evidence="6">Lipoprotein</fullName>
    </recommendedName>
</protein>
<evidence type="ECO:0000256" key="1">
    <source>
        <dbReference type="SAM" id="Coils"/>
    </source>
</evidence>
<evidence type="ECO:0000256" key="2">
    <source>
        <dbReference type="SAM" id="MobiDB-lite"/>
    </source>
</evidence>
<keyword evidence="5" id="KW-1185">Reference proteome</keyword>
<keyword evidence="3" id="KW-0732">Signal</keyword>
<accession>A0A953NFX9</accession>
<evidence type="ECO:0008006" key="6">
    <source>
        <dbReference type="Google" id="ProtNLM"/>
    </source>
</evidence>
<keyword evidence="1" id="KW-0175">Coiled coil</keyword>
<proteinExistence type="predicted"/>
<feature type="signal peptide" evidence="3">
    <location>
        <begin position="1"/>
        <end position="21"/>
    </location>
</feature>
<dbReference type="NCBIfam" id="NF045726">
    <property type="entry name" value="XXplasma_LP"/>
    <property type="match status" value="1"/>
</dbReference>
<feature type="compositionally biased region" description="Low complexity" evidence="2">
    <location>
        <begin position="519"/>
        <end position="578"/>
    </location>
</feature>
<gene>
    <name evidence="4" type="ORF">LAD73_00100</name>
</gene>
<organism evidence="4 5">
    <name type="scientific">Mycoplasma tauri</name>
    <dbReference type="NCBI Taxonomy" id="547987"/>
    <lineage>
        <taxon>Bacteria</taxon>
        <taxon>Bacillati</taxon>
        <taxon>Mycoplasmatota</taxon>
        <taxon>Mollicutes</taxon>
        <taxon>Mycoplasmataceae</taxon>
        <taxon>Mycoplasma</taxon>
    </lineage>
</organism>
<evidence type="ECO:0000256" key="3">
    <source>
        <dbReference type="SAM" id="SignalP"/>
    </source>
</evidence>
<dbReference type="PROSITE" id="PS51257">
    <property type="entry name" value="PROKAR_LIPOPROTEIN"/>
    <property type="match status" value="1"/>
</dbReference>
<feature type="region of interest" description="Disordered" evidence="2">
    <location>
        <begin position="27"/>
        <end position="79"/>
    </location>
</feature>
<feature type="compositionally biased region" description="Low complexity" evidence="2">
    <location>
        <begin position="407"/>
        <end position="418"/>
    </location>
</feature>
<comment type="caution">
    <text evidence="4">The sequence shown here is derived from an EMBL/GenBank/DDBJ whole genome shotgun (WGS) entry which is preliminary data.</text>
</comment>
<feature type="region of interest" description="Disordered" evidence="2">
    <location>
        <begin position="513"/>
        <end position="585"/>
    </location>
</feature>
<evidence type="ECO:0000313" key="5">
    <source>
        <dbReference type="Proteomes" id="UP000772186"/>
    </source>
</evidence>
<feature type="region of interest" description="Disordered" evidence="2">
    <location>
        <begin position="399"/>
        <end position="431"/>
    </location>
</feature>
<feature type="coiled-coil region" evidence="1">
    <location>
        <begin position="205"/>
        <end position="237"/>
    </location>
</feature>
<evidence type="ECO:0000313" key="4">
    <source>
        <dbReference type="EMBL" id="MBZ4195130.1"/>
    </source>
</evidence>
<dbReference type="EMBL" id="JAIQBY010000001">
    <property type="protein sequence ID" value="MBZ4195130.1"/>
    <property type="molecule type" value="Genomic_DNA"/>
</dbReference>
<dbReference type="RefSeq" id="WP_223644257.1">
    <property type="nucleotide sequence ID" value="NZ_JAIQBY010000001.1"/>
</dbReference>
<reference evidence="4 5" key="1">
    <citation type="submission" date="2021-09" db="EMBL/GenBank/DDBJ databases">
        <title>WGS of Mycoplasma sp. Zaradi2 strains.</title>
        <authorList>
            <person name="Spergser J."/>
        </authorList>
    </citation>
    <scope>NUCLEOTIDE SEQUENCE [LARGE SCALE GENOMIC DNA]</scope>
    <source>
        <strain evidence="4 5">1331</strain>
    </source>
</reference>
<dbReference type="InterPro" id="IPR054816">
    <property type="entry name" value="Lipoprotein_mollicutes-type_CS"/>
</dbReference>
<dbReference type="AlphaFoldDB" id="A0A953NFX9"/>
<name>A0A953NFX9_9MOLU</name>
<dbReference type="Proteomes" id="UP000772186">
    <property type="component" value="Unassembled WGS sequence"/>
</dbReference>
<feature type="chain" id="PRO_5037223013" description="Lipoprotein" evidence="3">
    <location>
        <begin position="22"/>
        <end position="585"/>
    </location>
</feature>
<sequence length="585" mass="65845">MKKNKLLLSLAPFSVFSIASIAVSCKNDNQKPENGTSNEEVKPSTPDAPAPVDPSTPKTDDNSGTQSTPAPGKEKDQSKSSVMNYYSLLKDKKVNEFTQKVSEYINYLEFYYGLQNYVDNFYLLDDSPSKTYSKGKDAQGKEIELTESEKKYIPYLIDIKDSLKMAKSLSKASNNAAYINAVFNDLSNKVITKLKSIVDFNTSVLAELEKLNDDTELSLNEEQKQKLEEKIISAIDENKGKSLLDKYVSIQNVINEYLFEQLYSKQYERLMAISHLTDDEKAMYDEKINAIWDRVQSLEGFDYSKYGHFGLYKSAMQEIEKLIEKAMVIPISKTLHDMMWNNKFDNLAKKVWSNKNFTSEDRNDLLRLIDEEYFKAIKNGNLEKTYNYINKLIEDQIKSKESSDDNSSAGETSSGTETMKQDQSGNSDSAANKELEEAKLEYESLSRQFKEEAEKLEPKLSKNEELKAEFLKYKTETEERIDSISSQNNDPIEFIKKVNNDIKKGLEELKKIEAKLNEPMTSDMNSESSSTSSSSTSEEGTPSSDSSTTSEGSSESENSVDSGSQPSTVTSPSSPSGTTEEHAAP</sequence>